<dbReference type="Pfam" id="PF13848">
    <property type="entry name" value="Thioredoxin_6"/>
    <property type="match status" value="1"/>
</dbReference>
<accession>A0A8J1UL17</accession>
<evidence type="ECO:0000313" key="12">
    <source>
        <dbReference type="Proteomes" id="UP000749559"/>
    </source>
</evidence>
<evidence type="ECO:0000259" key="10">
    <source>
        <dbReference type="PROSITE" id="PS51352"/>
    </source>
</evidence>
<dbReference type="PROSITE" id="PS00194">
    <property type="entry name" value="THIOREDOXIN_1"/>
    <property type="match status" value="1"/>
</dbReference>
<dbReference type="PRINTS" id="PR00421">
    <property type="entry name" value="THIOREDOXIN"/>
</dbReference>
<evidence type="ECO:0000256" key="2">
    <source>
        <dbReference type="ARBA" id="ARBA00006347"/>
    </source>
</evidence>
<evidence type="ECO:0000256" key="8">
    <source>
        <dbReference type="ARBA" id="ARBA00023235"/>
    </source>
</evidence>
<evidence type="ECO:0000256" key="4">
    <source>
        <dbReference type="ARBA" id="ARBA00022729"/>
    </source>
</evidence>
<dbReference type="EMBL" id="CAIIXF020000007">
    <property type="protein sequence ID" value="CAH1788515.1"/>
    <property type="molecule type" value="Genomic_DNA"/>
</dbReference>
<keyword evidence="5" id="KW-0677">Repeat</keyword>
<dbReference type="Pfam" id="PF00085">
    <property type="entry name" value="Thioredoxin"/>
    <property type="match status" value="1"/>
</dbReference>
<organism evidence="11 12">
    <name type="scientific">Owenia fusiformis</name>
    <name type="common">Polychaete worm</name>
    <dbReference type="NCBI Taxonomy" id="6347"/>
    <lineage>
        <taxon>Eukaryota</taxon>
        <taxon>Metazoa</taxon>
        <taxon>Spiralia</taxon>
        <taxon>Lophotrochozoa</taxon>
        <taxon>Annelida</taxon>
        <taxon>Polychaeta</taxon>
        <taxon>Sedentaria</taxon>
        <taxon>Canalipalpata</taxon>
        <taxon>Sabellida</taxon>
        <taxon>Oweniida</taxon>
        <taxon>Oweniidae</taxon>
        <taxon>Owenia</taxon>
    </lineage>
</organism>
<evidence type="ECO:0000256" key="1">
    <source>
        <dbReference type="ARBA" id="ARBA00001182"/>
    </source>
</evidence>
<dbReference type="Proteomes" id="UP000749559">
    <property type="component" value="Unassembled WGS sequence"/>
</dbReference>
<keyword evidence="4" id="KW-0732">Signal</keyword>
<dbReference type="PANTHER" id="PTHR18929:SF240">
    <property type="entry name" value="PROTEIN DISULFIDE-ISOMERASE"/>
    <property type="match status" value="1"/>
</dbReference>
<evidence type="ECO:0000256" key="3">
    <source>
        <dbReference type="ARBA" id="ARBA00012723"/>
    </source>
</evidence>
<dbReference type="PANTHER" id="PTHR18929">
    <property type="entry name" value="PROTEIN DISULFIDE ISOMERASE"/>
    <property type="match status" value="1"/>
</dbReference>
<dbReference type="CDD" id="cd02995">
    <property type="entry name" value="PDI_a_PDI_a'_C"/>
    <property type="match status" value="1"/>
</dbReference>
<dbReference type="GO" id="GO:0006457">
    <property type="term" value="P:protein folding"/>
    <property type="evidence" value="ECO:0007669"/>
    <property type="project" value="TreeGrafter"/>
</dbReference>
<dbReference type="GO" id="GO:0005783">
    <property type="term" value="C:endoplasmic reticulum"/>
    <property type="evidence" value="ECO:0007669"/>
    <property type="project" value="TreeGrafter"/>
</dbReference>
<comment type="similarity">
    <text evidence="2">Belongs to the protein disulfide isomerase family.</text>
</comment>
<dbReference type="SUPFAM" id="SSF52833">
    <property type="entry name" value="Thioredoxin-like"/>
    <property type="match status" value="3"/>
</dbReference>
<protein>
    <recommendedName>
        <fullName evidence="3">protein disulfide-isomerase</fullName>
        <ecNumber evidence="3">5.3.4.1</ecNumber>
    </recommendedName>
</protein>
<keyword evidence="12" id="KW-1185">Reference proteome</keyword>
<sequence>MTSNIDRLIYMWNIKMIFVIFLMFFTVSYADDLEDNFIQKLTSEDEFKTYISDNNYVFVVFVDSFDRSKNFMDVFFEISGVTQEIDGVKMALVNHTENKEISSLYKVSRVKPVIMLFKNKRPLIYQHTKAEERTAELLTQWIISKMGRAVKTIKSPKLAKLITEPNRINVIGFFRDTKSKEFQSLEDAAFDTTDVGFYTVQDESIWQENEIHQDTIVLYNAENKESHKFKGVYDADKIQNFIAVHSLDLLEHWSMETKDLFKLDVDFLVAFFPFDIRKITAVKKLAEDYRGSVVFVYVDTVFAKKVAPAFKLVKMPVHNDTVALRFIRMSDTGLVKYKPDEDGLGVEVIKAFIEDVKEGNIEPHKTSGEVPEGWQDKPVKTLVGSTFDQVVKDSSTHRFVEFFAPWCGHCKKLAPIWQEVAEKYEREDKLVFAAVDMMTNDIDVKIAGFPTLLFYEAGSNEPISYKGDRTVEGLSSFIDSYIKPSKEEL</sequence>
<feature type="domain" description="Thioredoxin" evidence="10">
    <location>
        <begin position="340"/>
        <end position="483"/>
    </location>
</feature>
<dbReference type="InterPro" id="IPR017937">
    <property type="entry name" value="Thioredoxin_CS"/>
</dbReference>
<evidence type="ECO:0000256" key="9">
    <source>
        <dbReference type="ARBA" id="ARBA00023284"/>
    </source>
</evidence>
<dbReference type="FunFam" id="3.40.30.10:FF:000027">
    <property type="entry name" value="protein disulfide-isomerase A2"/>
    <property type="match status" value="1"/>
</dbReference>
<dbReference type="GO" id="GO:0003756">
    <property type="term" value="F:protein disulfide isomerase activity"/>
    <property type="evidence" value="ECO:0007669"/>
    <property type="project" value="UniProtKB-EC"/>
</dbReference>
<dbReference type="EC" id="5.3.4.1" evidence="3"/>
<dbReference type="Gene3D" id="3.40.30.10">
    <property type="entry name" value="Glutaredoxin"/>
    <property type="match status" value="4"/>
</dbReference>
<keyword evidence="8" id="KW-0413">Isomerase</keyword>
<evidence type="ECO:0000256" key="7">
    <source>
        <dbReference type="ARBA" id="ARBA00023157"/>
    </source>
</evidence>
<evidence type="ECO:0000313" key="11">
    <source>
        <dbReference type="EMBL" id="CAH1788515.1"/>
    </source>
</evidence>
<dbReference type="CDD" id="cd02981">
    <property type="entry name" value="PDI_b_family"/>
    <property type="match status" value="1"/>
</dbReference>
<dbReference type="InterPro" id="IPR036249">
    <property type="entry name" value="Thioredoxin-like_sf"/>
</dbReference>
<evidence type="ECO:0000256" key="6">
    <source>
        <dbReference type="ARBA" id="ARBA00022824"/>
    </source>
</evidence>
<keyword evidence="7" id="KW-1015">Disulfide bond</keyword>
<keyword evidence="6" id="KW-0256">Endoplasmic reticulum</keyword>
<comment type="catalytic activity">
    <reaction evidence="1">
        <text>Catalyzes the rearrangement of -S-S- bonds in proteins.</text>
        <dbReference type="EC" id="5.3.4.1"/>
    </reaction>
</comment>
<proteinExistence type="inferred from homology"/>
<comment type="caution">
    <text evidence="11">The sequence shown here is derived from an EMBL/GenBank/DDBJ whole genome shotgun (WGS) entry which is preliminary data.</text>
</comment>
<dbReference type="InterPro" id="IPR013766">
    <property type="entry name" value="Thioredoxin_domain"/>
</dbReference>
<evidence type="ECO:0000256" key="5">
    <source>
        <dbReference type="ARBA" id="ARBA00022737"/>
    </source>
</evidence>
<dbReference type="PROSITE" id="PS51352">
    <property type="entry name" value="THIOREDOXIN_2"/>
    <property type="match status" value="1"/>
</dbReference>
<name>A0A8J1UL17_OWEFU</name>
<keyword evidence="9" id="KW-0676">Redox-active center</keyword>
<gene>
    <name evidence="11" type="ORF">OFUS_LOCUS14029</name>
</gene>
<reference evidence="11" key="1">
    <citation type="submission" date="2022-03" db="EMBL/GenBank/DDBJ databases">
        <authorList>
            <person name="Martin C."/>
        </authorList>
    </citation>
    <scope>NUCLEOTIDE SEQUENCE</scope>
</reference>
<dbReference type="GO" id="GO:0034976">
    <property type="term" value="P:response to endoplasmic reticulum stress"/>
    <property type="evidence" value="ECO:0007669"/>
    <property type="project" value="TreeGrafter"/>
</dbReference>
<dbReference type="OrthoDB" id="72053at2759"/>
<dbReference type="AlphaFoldDB" id="A0A8J1UL17"/>